<dbReference type="Proteomes" id="UP000186143">
    <property type="component" value="Unassembled WGS sequence"/>
</dbReference>
<name>A0A1Q9AMQ9_9HYPH</name>
<gene>
    <name evidence="1" type="ORF">BJF92_11380</name>
</gene>
<protein>
    <submittedName>
        <fullName evidence="1">Uncharacterized protein</fullName>
    </submittedName>
</protein>
<comment type="caution">
    <text evidence="1">The sequence shown here is derived from an EMBL/GenBank/DDBJ whole genome shotgun (WGS) entry which is preliminary data.</text>
</comment>
<evidence type="ECO:0000313" key="1">
    <source>
        <dbReference type="EMBL" id="OLP56682.1"/>
    </source>
</evidence>
<dbReference type="EMBL" id="MKIO01000021">
    <property type="protein sequence ID" value="OLP56682.1"/>
    <property type="molecule type" value="Genomic_DNA"/>
</dbReference>
<sequence length="65" mass="7428">MRIDDNTIRLARMENSVTAEFDVNVDPFPIFSDGRLKERPVFQVIRNAFTKADMLLQVAQETIGS</sequence>
<evidence type="ECO:0000313" key="2">
    <source>
        <dbReference type="Proteomes" id="UP000186143"/>
    </source>
</evidence>
<proteinExistence type="predicted"/>
<accession>A0A1Q9AMQ9</accession>
<organism evidence="1 2">
    <name type="scientific">Xaviernesmea rhizosphaerae</name>
    <dbReference type="NCBI Taxonomy" id="1672749"/>
    <lineage>
        <taxon>Bacteria</taxon>
        <taxon>Pseudomonadati</taxon>
        <taxon>Pseudomonadota</taxon>
        <taxon>Alphaproteobacteria</taxon>
        <taxon>Hyphomicrobiales</taxon>
        <taxon>Rhizobiaceae</taxon>
        <taxon>Rhizobium/Agrobacterium group</taxon>
        <taxon>Xaviernesmea</taxon>
    </lineage>
</organism>
<reference evidence="1 2" key="1">
    <citation type="submission" date="2016-09" db="EMBL/GenBank/DDBJ databases">
        <title>Rhizobium sp. nov., a novel species isolated from the rice rhizosphere.</title>
        <authorList>
            <person name="Zhao J."/>
            <person name="Zhang X."/>
        </authorList>
    </citation>
    <scope>NUCLEOTIDE SEQUENCE [LARGE SCALE GENOMIC DNA]</scope>
    <source>
        <strain evidence="1 2">MH17</strain>
    </source>
</reference>
<dbReference type="AlphaFoldDB" id="A0A1Q9AMQ9"/>